<sequence>MSTLPQATPPGPTPPGPAVPHTGARAAPAVVAAGDRGATRIADRVVAKIAAQAAREALAGTSGAPPHATVTVHHDIARVRVSLELDYPSDLAAQCAAVRSSVVRRVEQLANMSVPEVDVDIEHLHSVHTRGGAGRDRRLR</sequence>
<keyword evidence="3" id="KW-1185">Reference proteome</keyword>
<accession>A0ABQ3NIV6</accession>
<evidence type="ECO:0000313" key="2">
    <source>
        <dbReference type="EMBL" id="GHI12705.1"/>
    </source>
</evidence>
<dbReference type="EMBL" id="BNDV01000008">
    <property type="protein sequence ID" value="GHI12705.1"/>
    <property type="molecule type" value="Genomic_DNA"/>
</dbReference>
<organism evidence="2 3">
    <name type="scientific">Streptomyces virginiae</name>
    <name type="common">Streptomyces cinnamonensis</name>
    <dbReference type="NCBI Taxonomy" id="1961"/>
    <lineage>
        <taxon>Bacteria</taxon>
        <taxon>Bacillati</taxon>
        <taxon>Actinomycetota</taxon>
        <taxon>Actinomycetes</taxon>
        <taxon>Kitasatosporales</taxon>
        <taxon>Streptomycetaceae</taxon>
        <taxon>Streptomyces</taxon>
    </lineage>
</organism>
<gene>
    <name evidence="2" type="ORF">Scinn_21680</name>
</gene>
<name>A0ABQ3NIV6_STRVG</name>
<evidence type="ECO:0008006" key="4">
    <source>
        <dbReference type="Google" id="ProtNLM"/>
    </source>
</evidence>
<reference evidence="3" key="1">
    <citation type="submission" date="2020-09" db="EMBL/GenBank/DDBJ databases">
        <title>Whole genome shotgun sequence of Streptomyces cinnamonensis NBRC 15873.</title>
        <authorList>
            <person name="Komaki H."/>
            <person name="Tamura T."/>
        </authorList>
    </citation>
    <scope>NUCLEOTIDE SEQUENCE [LARGE SCALE GENOMIC DNA]</scope>
    <source>
        <strain evidence="3">NBRC 15873</strain>
    </source>
</reference>
<protein>
    <recommendedName>
        <fullName evidence="4">Asp23/Gls24 family envelope stress response protein</fullName>
    </recommendedName>
</protein>
<comment type="caution">
    <text evidence="2">The sequence shown here is derived from an EMBL/GenBank/DDBJ whole genome shotgun (WGS) entry which is preliminary data.</text>
</comment>
<proteinExistence type="predicted"/>
<evidence type="ECO:0000256" key="1">
    <source>
        <dbReference type="SAM" id="MobiDB-lite"/>
    </source>
</evidence>
<feature type="region of interest" description="Disordered" evidence="1">
    <location>
        <begin position="1"/>
        <end position="23"/>
    </location>
</feature>
<dbReference type="Proteomes" id="UP000660554">
    <property type="component" value="Unassembled WGS sequence"/>
</dbReference>
<evidence type="ECO:0000313" key="3">
    <source>
        <dbReference type="Proteomes" id="UP000660554"/>
    </source>
</evidence>
<feature type="compositionally biased region" description="Pro residues" evidence="1">
    <location>
        <begin position="7"/>
        <end position="18"/>
    </location>
</feature>